<dbReference type="InterPro" id="IPR035986">
    <property type="entry name" value="PKD_dom_sf"/>
</dbReference>
<dbReference type="InterPro" id="IPR013320">
    <property type="entry name" value="ConA-like_dom_sf"/>
</dbReference>
<name>A0ABV8PW02_9BACT</name>
<dbReference type="InterPro" id="IPR013783">
    <property type="entry name" value="Ig-like_fold"/>
</dbReference>
<dbReference type="RefSeq" id="WP_379013919.1">
    <property type="nucleotide sequence ID" value="NZ_JBHSDC010000018.1"/>
</dbReference>
<dbReference type="InterPro" id="IPR008979">
    <property type="entry name" value="Galactose-bd-like_sf"/>
</dbReference>
<dbReference type="NCBIfam" id="TIGR04183">
    <property type="entry name" value="Por_Secre_tail"/>
    <property type="match status" value="1"/>
</dbReference>
<protein>
    <submittedName>
        <fullName evidence="3">Ig-like domain-containing protein</fullName>
    </submittedName>
</protein>
<proteinExistence type="inferred from homology"/>
<dbReference type="Pfam" id="PF00722">
    <property type="entry name" value="Glyco_hydro_16"/>
    <property type="match status" value="1"/>
</dbReference>
<dbReference type="SUPFAM" id="SSF49899">
    <property type="entry name" value="Concanavalin A-like lectins/glucanases"/>
    <property type="match status" value="1"/>
</dbReference>
<dbReference type="PANTHER" id="PTHR10963">
    <property type="entry name" value="GLYCOSYL HYDROLASE-RELATED"/>
    <property type="match status" value="1"/>
</dbReference>
<dbReference type="SUPFAM" id="SSF49785">
    <property type="entry name" value="Galactose-binding domain-like"/>
    <property type="match status" value="1"/>
</dbReference>
<evidence type="ECO:0000259" key="2">
    <source>
        <dbReference type="PROSITE" id="PS51762"/>
    </source>
</evidence>
<dbReference type="Gene3D" id="2.60.40.10">
    <property type="entry name" value="Immunoglobulins"/>
    <property type="match status" value="5"/>
</dbReference>
<dbReference type="InterPro" id="IPR000757">
    <property type="entry name" value="Beta-glucanase-like"/>
</dbReference>
<evidence type="ECO:0000313" key="4">
    <source>
        <dbReference type="Proteomes" id="UP001595906"/>
    </source>
</evidence>
<reference evidence="4" key="1">
    <citation type="journal article" date="2019" name="Int. J. Syst. Evol. Microbiol.">
        <title>The Global Catalogue of Microorganisms (GCM) 10K type strain sequencing project: providing services to taxonomists for standard genome sequencing and annotation.</title>
        <authorList>
            <consortium name="The Broad Institute Genomics Platform"/>
            <consortium name="The Broad Institute Genome Sequencing Center for Infectious Disease"/>
            <person name="Wu L."/>
            <person name="Ma J."/>
        </authorList>
    </citation>
    <scope>NUCLEOTIDE SEQUENCE [LARGE SCALE GENOMIC DNA]</scope>
    <source>
        <strain evidence="4">CECT 8010</strain>
    </source>
</reference>
<dbReference type="Gene3D" id="2.60.120.200">
    <property type="match status" value="1"/>
</dbReference>
<keyword evidence="4" id="KW-1185">Reference proteome</keyword>
<sequence length="1439" mass="152434">MLSQNVTKFTANILRLLFCLLLTVFGWQHSHAQTLVWQENFDSSGINPNVWTYDFGDGSQRAAGFGWGNSELEYYTSRSQNVYTENGSLVIAALKENFVNSAFTSGRIKTEGRIHFKYGTIEARIKLPSMTNGLWPAFWTLGTVGASWPSIGEIDMMEAGSAAALAAAVGNKRISSAAHWSDGSGAHQYNVSYTDAAVDLSADYHLYKMVWTSQYIKMYLDNVEYYSFDISSDPNLTEFHNPHFLLMNVAVGGQYVGIYSASGITAPLPGKMYVDYVKLYQNPGDELYVGNNNAKSGNFGVLTETTPVTDSLNYATNATLYYWNNLTNIPNAVPYEGNHLLAVHANSGDWFGMGVSNNYVNLNGFATGSLKFHFKTSYAGQFKIGLNTGHGETWLNFAAGTTNYGLVRDGNWHEITIPIADFNNPSIGDNIDLFSVKGAFMFAGDPATSAADFYFDNIYFTRGILQNPAPTVAITSPTTNTIFNTPSSITIAANASASGSVSKVDFYNGSTLIGTATTSPYTFVWNNPANGVDSLIAKVTDNTGAVNTSAIVVVFVSKANNIAPSINITSPANNASFLAPATVSIATNATDTDGSIYKVDFYNGSTLLGTSTTSPFSFSWANVVAGNYAITAIATDNGGLTTTSSLVNIVVTNPIKPTVSITSPSNNANFVPPATIVITATAAEVNGTITQVAFYNGTTLLGTATSSPYSFNWANVPIGNYNITAVATDNNGNTTTSDAITITVAKVPCVGTAVSGDYSYEVYTDAGTVYFKFHPLSPIAGCTSAIIYVRPGSSGAYPGYNMTASGSDFIYSQAIANGINTSFYFSYNVPAGGERNSSTDPHSYVVGTQCVAGAPTVSITSPIDATSFTAPASVVITAVASAASNNTISKVDFYNGTTLLGSSATSPYTLTWSNVAAGSYPLTAKATDNNGLSTTSAIVNIVVNAPNTDGYCSTAANGDYEYKAVTVGNVVTFTMHPLTPIVGCTYALIYVREGLTGGYPGYAMSASGSDFIFTKTITSGTPVSFYFTYQTPPAGERNSSASPHSYTVGANCTGITASPPTITITSPANNATYTEPANITITADAADATGTISKVEFYNGATLIGTATSSPYTYNWNSVAAGNYSLTAKATDNNTLSTISSEVKISVSLDNSTGFCATAANGDYSYKAETNNGMVTFTFHPLTRILGSSSALIYIREGASGGYPGYNMTAVGPDFRFTKAIANGTVCSIYFTYGVPSGGERNSSASPHSYTVGTNCLTTLPVVLSDYHVALINPSTVAIDWATATEINNDYFTVERSIDGRNFTTIATIFANGNSSSIKNYQVKDNTPAIGINYYRLTQVDKDGKATVFDIKSIVVGGSTTSLRVFPNPVINNRLQIMLNGTNASFLKVQMMSMEGKILLSNTFPSLGGIINIQLPSTMANGLYLLKVDGFSPVKVLVQ</sequence>
<evidence type="ECO:0000313" key="3">
    <source>
        <dbReference type="EMBL" id="MFC4232167.1"/>
    </source>
</evidence>
<evidence type="ECO:0000256" key="1">
    <source>
        <dbReference type="ARBA" id="ARBA00006865"/>
    </source>
</evidence>
<dbReference type="SUPFAM" id="SSF49299">
    <property type="entry name" value="PKD domain"/>
    <property type="match status" value="1"/>
</dbReference>
<dbReference type="InterPro" id="IPR050546">
    <property type="entry name" value="Glycosyl_Hydrlase_16"/>
</dbReference>
<gene>
    <name evidence="3" type="ORF">ACFOW1_09710</name>
</gene>
<dbReference type="Pfam" id="PF17957">
    <property type="entry name" value="Big_7"/>
    <property type="match status" value="5"/>
</dbReference>
<comment type="similarity">
    <text evidence="1">Belongs to the glycosyl hydrolase 16 family.</text>
</comment>
<organism evidence="3 4">
    <name type="scientific">Parasediminibacterium paludis</name>
    <dbReference type="NCBI Taxonomy" id="908966"/>
    <lineage>
        <taxon>Bacteria</taxon>
        <taxon>Pseudomonadati</taxon>
        <taxon>Bacteroidota</taxon>
        <taxon>Chitinophagia</taxon>
        <taxon>Chitinophagales</taxon>
        <taxon>Chitinophagaceae</taxon>
        <taxon>Parasediminibacterium</taxon>
    </lineage>
</organism>
<dbReference type="InterPro" id="IPR026444">
    <property type="entry name" value="Secre_tail"/>
</dbReference>
<dbReference type="Gene3D" id="2.60.120.430">
    <property type="entry name" value="Galactose-binding lectin"/>
    <property type="match status" value="1"/>
</dbReference>
<dbReference type="EMBL" id="JBHSDC010000018">
    <property type="protein sequence ID" value="MFC4232167.1"/>
    <property type="molecule type" value="Genomic_DNA"/>
</dbReference>
<dbReference type="CDD" id="cd08023">
    <property type="entry name" value="GH16_laminarinase_like"/>
    <property type="match status" value="1"/>
</dbReference>
<comment type="caution">
    <text evidence="3">The sequence shown here is derived from an EMBL/GenBank/DDBJ whole genome shotgun (WGS) entry which is preliminary data.</text>
</comment>
<dbReference type="PANTHER" id="PTHR10963:SF55">
    <property type="entry name" value="GLYCOSIDE HYDROLASE FAMILY 16 PROTEIN"/>
    <property type="match status" value="1"/>
</dbReference>
<accession>A0ABV8PW02</accession>
<dbReference type="PROSITE" id="PS51762">
    <property type="entry name" value="GH16_2"/>
    <property type="match status" value="1"/>
</dbReference>
<dbReference type="Proteomes" id="UP001595906">
    <property type="component" value="Unassembled WGS sequence"/>
</dbReference>
<feature type="domain" description="GH16" evidence="2">
    <location>
        <begin position="35"/>
        <end position="285"/>
    </location>
</feature>